<feature type="compositionally biased region" description="Basic and acidic residues" evidence="1">
    <location>
        <begin position="101"/>
        <end position="110"/>
    </location>
</feature>
<reference evidence="3" key="2">
    <citation type="submission" date="2016-11" db="UniProtKB">
        <authorList>
            <consortium name="WormBaseParasite"/>
        </authorList>
    </citation>
    <scope>IDENTIFICATION</scope>
</reference>
<dbReference type="OrthoDB" id="5851615at2759"/>
<keyword evidence="2" id="KW-1185">Reference proteome</keyword>
<dbReference type="WBParaSite" id="EN70_7698">
    <property type="protein sequence ID" value="EN70_7698"/>
    <property type="gene ID" value="EN70_7698"/>
</dbReference>
<feature type="region of interest" description="Disordered" evidence="1">
    <location>
        <begin position="101"/>
        <end position="122"/>
    </location>
</feature>
<organism evidence="2 3">
    <name type="scientific">Loa loa</name>
    <name type="common">Eye worm</name>
    <name type="synonym">Filaria loa</name>
    <dbReference type="NCBI Taxonomy" id="7209"/>
    <lineage>
        <taxon>Eukaryota</taxon>
        <taxon>Metazoa</taxon>
        <taxon>Ecdysozoa</taxon>
        <taxon>Nematoda</taxon>
        <taxon>Chromadorea</taxon>
        <taxon>Rhabditida</taxon>
        <taxon>Spirurina</taxon>
        <taxon>Spiruromorpha</taxon>
        <taxon>Filarioidea</taxon>
        <taxon>Onchocercidae</taxon>
        <taxon>Loa</taxon>
    </lineage>
</organism>
<protein>
    <submittedName>
        <fullName evidence="3">Uncharacterized protein</fullName>
    </submittedName>
</protein>
<name>A0A1I7VYJ7_LOALO</name>
<evidence type="ECO:0000256" key="1">
    <source>
        <dbReference type="SAM" id="MobiDB-lite"/>
    </source>
</evidence>
<proteinExistence type="predicted"/>
<dbReference type="InParanoid" id="A0A1I7VYJ7"/>
<evidence type="ECO:0000313" key="3">
    <source>
        <dbReference type="WBParaSite" id="EN70_7698"/>
    </source>
</evidence>
<evidence type="ECO:0000313" key="2">
    <source>
        <dbReference type="Proteomes" id="UP000095285"/>
    </source>
</evidence>
<accession>A0A1I7VYJ7</accession>
<gene>
    <name evidence="3" type="primary">LOAG_00946</name>
</gene>
<sequence>MDLKAGSVKELPNAICEVAKSLCVVLIILLHSQMCCKRKLVKRIVKVPVSSVRHGSLKREDLSKPHIATNSTESGVSQTKSKQIIDKKVVTKVVKIEKNSAPKEAKKDLEATQEEEFGSDRNKEDIVETANVKCLGNLDEIVKNRKLKIDKEIEEMKSAHEMDDFKPLQPITDPKLHVKITEKKCVLYETNDEPTLDDELDEKIL</sequence>
<reference evidence="2" key="1">
    <citation type="submission" date="2012-04" db="EMBL/GenBank/DDBJ databases">
        <title>The Genome Sequence of Loa loa.</title>
        <authorList>
            <consortium name="The Broad Institute Genome Sequencing Platform"/>
            <consortium name="Broad Institute Genome Sequencing Center for Infectious Disease"/>
            <person name="Nutman T.B."/>
            <person name="Fink D.L."/>
            <person name="Russ C."/>
            <person name="Young S."/>
            <person name="Zeng Q."/>
            <person name="Gargeya S."/>
            <person name="Alvarado L."/>
            <person name="Berlin A."/>
            <person name="Chapman S.B."/>
            <person name="Chen Z."/>
            <person name="Freedman E."/>
            <person name="Gellesch M."/>
            <person name="Goldberg J."/>
            <person name="Griggs A."/>
            <person name="Gujja S."/>
            <person name="Heilman E.R."/>
            <person name="Heiman D."/>
            <person name="Howarth C."/>
            <person name="Mehta T."/>
            <person name="Neiman D."/>
            <person name="Pearson M."/>
            <person name="Roberts A."/>
            <person name="Saif S."/>
            <person name="Shea T."/>
            <person name="Shenoy N."/>
            <person name="Sisk P."/>
            <person name="Stolte C."/>
            <person name="Sykes S."/>
            <person name="White J."/>
            <person name="Yandava C."/>
            <person name="Haas B."/>
            <person name="Henn M.R."/>
            <person name="Nusbaum C."/>
            <person name="Birren B."/>
        </authorList>
    </citation>
    <scope>NUCLEOTIDE SEQUENCE [LARGE SCALE GENOMIC DNA]</scope>
</reference>
<dbReference type="AlphaFoldDB" id="A0A1I7VYJ7"/>
<dbReference type="Proteomes" id="UP000095285">
    <property type="component" value="Unassembled WGS sequence"/>
</dbReference>